<evidence type="ECO:0000256" key="5">
    <source>
        <dbReference type="ARBA" id="ARBA00023295"/>
    </source>
</evidence>
<evidence type="ECO:0000259" key="9">
    <source>
        <dbReference type="Pfam" id="PF02838"/>
    </source>
</evidence>
<evidence type="ECO:0000256" key="1">
    <source>
        <dbReference type="ARBA" id="ARBA00001231"/>
    </source>
</evidence>
<keyword evidence="4 10" id="KW-0378">Hydrolase</keyword>
<feature type="active site" description="Proton donor" evidence="6">
    <location>
        <position position="337"/>
    </location>
</feature>
<dbReference type="EMBL" id="CM001403">
    <property type="protein sequence ID" value="EHQ24946.1"/>
    <property type="molecule type" value="Genomic_DNA"/>
</dbReference>
<comment type="catalytic activity">
    <reaction evidence="1">
        <text>Hydrolysis of terminal non-reducing N-acetyl-D-hexosamine residues in N-acetyl-beta-D-hexosaminides.</text>
        <dbReference type="EC" id="3.2.1.52"/>
    </reaction>
</comment>
<dbReference type="AlphaFoldDB" id="H1Y8C7"/>
<dbReference type="GO" id="GO:0016020">
    <property type="term" value="C:membrane"/>
    <property type="evidence" value="ECO:0007669"/>
    <property type="project" value="TreeGrafter"/>
</dbReference>
<dbReference type="Gene3D" id="2.60.120.260">
    <property type="entry name" value="Galactose-binding domain-like"/>
    <property type="match status" value="1"/>
</dbReference>
<gene>
    <name evidence="10" type="ORF">Mucpa_0765</name>
</gene>
<evidence type="ECO:0000256" key="3">
    <source>
        <dbReference type="ARBA" id="ARBA00012663"/>
    </source>
</evidence>
<dbReference type="InterPro" id="IPR017853">
    <property type="entry name" value="GH"/>
</dbReference>
<sequence>MYCITKQNVLAYILYLSLYLGVMIRPCYAQRPAVIPQPVALTQNSEVFVLNTDTRLYRSINIAESNLVFFNQYVRSIAGITLKASTQRTGSNLVTLTIDSVAVKQKEGYHLAIGNKGIQLTGNNEAGVFYGLQTLIQLMQPVVGKRINIPGGNITDYPRFAYRGMHLDVSRHLFPVSAIKKWIDILALYKINTFHWHLTDDQGWRIEIKKYPALQNISAYRNETLIGHKKELPHQFDGQRYGGYYTQAEAKAIVRYAAERHITVIPEIEMPGHALAALAAYPQLGCTGGPYQTATYWGVFNDVYCAGNEATFTFLEDVLSEVINIFPSQYIHIGGDECPKDKWKVCPKCQQRIKTEHLKNEHELQSYFIKRISNYLATQGRKIIGWDEILEGGLTPGATVMSWTGEQGGIESARQHHQAIMTPEKQVYLDYYQSLYATDSLAAGGYTPLSKLYSYEPVPASLTPAEASYILGVQANLWTEYITNTRKAEYMMFPRMLALAEIAWSPKATRNLPGFLTRTRVNLKLLKKQGINAADNFDQITDTVTTSSDGTLFLTLKSSLPNAQLRYTTDGSLPDAFSLKYTSALPVKKTCTVKAALFIGKTRYQDIYTKQLVVSKATGKKVSLQNQPAGNYNPGSTDRMVNGLTGNSRYNNGEWFGFSGTNMVATIDLGKPQSISSIATHVLNYHWQKMWPPVEMVFSISADGVNYQDVYRQTNFPLNGINTVGAKIPAVTARYVRVNAVNQGTIPAGEYGTGAAAWLLVDEFIIN</sequence>
<dbReference type="Gene3D" id="3.20.20.80">
    <property type="entry name" value="Glycosidases"/>
    <property type="match status" value="1"/>
</dbReference>
<dbReference type="OrthoDB" id="1006965at2"/>
<dbReference type="SUPFAM" id="SSF49785">
    <property type="entry name" value="Galactose-binding domain-like"/>
    <property type="match status" value="1"/>
</dbReference>
<dbReference type="InterPro" id="IPR026876">
    <property type="entry name" value="Fn3_assoc_repeat"/>
</dbReference>
<dbReference type="RefSeq" id="WP_008504550.1">
    <property type="nucleotide sequence ID" value="NZ_CM001403.1"/>
</dbReference>
<dbReference type="HOGENOM" id="CLU_007082_5_0_10"/>
<keyword evidence="5" id="KW-0326">Glycosidase</keyword>
<dbReference type="Pfam" id="PF02838">
    <property type="entry name" value="Glyco_hydro_20b"/>
    <property type="match status" value="1"/>
</dbReference>
<comment type="similarity">
    <text evidence="2">Belongs to the glycosyl hydrolase 20 family.</text>
</comment>
<dbReference type="InterPro" id="IPR000421">
    <property type="entry name" value="FA58C"/>
</dbReference>
<proteinExistence type="inferred from homology"/>
<feature type="domain" description="Glycoside hydrolase family 20 catalytic" evidence="7">
    <location>
        <begin position="160"/>
        <end position="506"/>
    </location>
</feature>
<name>H1Y8C7_9SPHI</name>
<dbReference type="GO" id="GO:0004563">
    <property type="term" value="F:beta-N-acetylhexosaminidase activity"/>
    <property type="evidence" value="ECO:0007669"/>
    <property type="project" value="UniProtKB-EC"/>
</dbReference>
<evidence type="ECO:0000259" key="7">
    <source>
        <dbReference type="Pfam" id="PF00728"/>
    </source>
</evidence>
<evidence type="ECO:0000313" key="11">
    <source>
        <dbReference type="Proteomes" id="UP000002774"/>
    </source>
</evidence>
<dbReference type="SUPFAM" id="SSF55545">
    <property type="entry name" value="beta-N-acetylhexosaminidase-like domain"/>
    <property type="match status" value="1"/>
</dbReference>
<keyword evidence="11" id="KW-1185">Reference proteome</keyword>
<dbReference type="PANTHER" id="PTHR22600">
    <property type="entry name" value="BETA-HEXOSAMINIDASE"/>
    <property type="match status" value="1"/>
</dbReference>
<dbReference type="PANTHER" id="PTHR22600:SF57">
    <property type="entry name" value="BETA-N-ACETYLHEXOSAMINIDASE"/>
    <property type="match status" value="1"/>
</dbReference>
<dbReference type="InterPro" id="IPR015883">
    <property type="entry name" value="Glyco_hydro_20_cat"/>
</dbReference>
<dbReference type="Gene3D" id="3.30.379.10">
    <property type="entry name" value="Chitobiase/beta-hexosaminidase domain 2-like"/>
    <property type="match status" value="1"/>
</dbReference>
<accession>H1Y8C7</accession>
<dbReference type="Proteomes" id="UP000002774">
    <property type="component" value="Chromosome"/>
</dbReference>
<dbReference type="STRING" id="714943.Mucpa_0765"/>
<dbReference type="GO" id="GO:0005975">
    <property type="term" value="P:carbohydrate metabolic process"/>
    <property type="evidence" value="ECO:0007669"/>
    <property type="project" value="InterPro"/>
</dbReference>
<organism evidence="10 11">
    <name type="scientific">Mucilaginibacter paludis DSM 18603</name>
    <dbReference type="NCBI Taxonomy" id="714943"/>
    <lineage>
        <taxon>Bacteria</taxon>
        <taxon>Pseudomonadati</taxon>
        <taxon>Bacteroidota</taxon>
        <taxon>Sphingobacteriia</taxon>
        <taxon>Sphingobacteriales</taxon>
        <taxon>Sphingobacteriaceae</taxon>
        <taxon>Mucilaginibacter</taxon>
    </lineage>
</organism>
<evidence type="ECO:0000256" key="2">
    <source>
        <dbReference type="ARBA" id="ARBA00006285"/>
    </source>
</evidence>
<feature type="domain" description="F5/8 type C" evidence="8">
    <location>
        <begin position="647"/>
        <end position="743"/>
    </location>
</feature>
<dbReference type="InterPro" id="IPR029018">
    <property type="entry name" value="Hex-like_dom2"/>
</dbReference>
<evidence type="ECO:0000256" key="6">
    <source>
        <dbReference type="PIRSR" id="PIRSR625705-1"/>
    </source>
</evidence>
<evidence type="ECO:0000259" key="8">
    <source>
        <dbReference type="Pfam" id="PF00754"/>
    </source>
</evidence>
<protein>
    <recommendedName>
        <fullName evidence="3">beta-N-acetylhexosaminidase</fullName>
        <ecNumber evidence="3">3.2.1.52</ecNumber>
    </recommendedName>
</protein>
<dbReference type="InterPro" id="IPR008979">
    <property type="entry name" value="Galactose-bd-like_sf"/>
</dbReference>
<dbReference type="GO" id="GO:0030203">
    <property type="term" value="P:glycosaminoglycan metabolic process"/>
    <property type="evidence" value="ECO:0007669"/>
    <property type="project" value="TreeGrafter"/>
</dbReference>
<dbReference type="InterPro" id="IPR015882">
    <property type="entry name" value="HEX_bac_N"/>
</dbReference>
<dbReference type="InterPro" id="IPR025705">
    <property type="entry name" value="Beta_hexosaminidase_sua/sub"/>
</dbReference>
<dbReference type="Pfam" id="PF00728">
    <property type="entry name" value="Glyco_hydro_20"/>
    <property type="match status" value="1"/>
</dbReference>
<dbReference type="CDD" id="cd06563">
    <property type="entry name" value="GH20_chitobiase-like"/>
    <property type="match status" value="1"/>
</dbReference>
<dbReference type="EC" id="3.2.1.52" evidence="3"/>
<reference evidence="10" key="1">
    <citation type="submission" date="2011-09" db="EMBL/GenBank/DDBJ databases">
        <title>The permanent draft genome of Mucilaginibacter paludis DSM 18603.</title>
        <authorList>
            <consortium name="US DOE Joint Genome Institute (JGI-PGF)"/>
            <person name="Lucas S."/>
            <person name="Han J."/>
            <person name="Lapidus A."/>
            <person name="Bruce D."/>
            <person name="Goodwin L."/>
            <person name="Pitluck S."/>
            <person name="Peters L."/>
            <person name="Kyrpides N."/>
            <person name="Mavromatis K."/>
            <person name="Ivanova N."/>
            <person name="Mikhailova N."/>
            <person name="Held B."/>
            <person name="Detter J.C."/>
            <person name="Tapia R."/>
            <person name="Han C."/>
            <person name="Land M."/>
            <person name="Hauser L."/>
            <person name="Markowitz V."/>
            <person name="Cheng J.-F."/>
            <person name="Hugenholtz P."/>
            <person name="Woyke T."/>
            <person name="Wu D."/>
            <person name="Tindall B."/>
            <person name="Brambilla E."/>
            <person name="Klenk H.-P."/>
            <person name="Eisen J.A."/>
        </authorList>
    </citation>
    <scope>NUCLEOTIDE SEQUENCE [LARGE SCALE GENOMIC DNA]</scope>
    <source>
        <strain evidence="10">DSM 18603</strain>
    </source>
</reference>
<dbReference type="eggNOG" id="COG3525">
    <property type="taxonomic scope" value="Bacteria"/>
</dbReference>
<dbReference type="SUPFAM" id="SSF51445">
    <property type="entry name" value="(Trans)glycosidases"/>
    <property type="match status" value="1"/>
</dbReference>
<dbReference type="Pfam" id="PF00754">
    <property type="entry name" value="F5_F8_type_C"/>
    <property type="match status" value="1"/>
</dbReference>
<dbReference type="PRINTS" id="PR00738">
    <property type="entry name" value="GLHYDRLASE20"/>
</dbReference>
<evidence type="ECO:0000313" key="10">
    <source>
        <dbReference type="EMBL" id="EHQ24946.1"/>
    </source>
</evidence>
<feature type="domain" description="Beta-hexosaminidase bacterial type N-terminal" evidence="9">
    <location>
        <begin position="32"/>
        <end position="157"/>
    </location>
</feature>
<dbReference type="Pfam" id="PF13287">
    <property type="entry name" value="Fn3_assoc"/>
    <property type="match status" value="1"/>
</dbReference>
<evidence type="ECO:0000256" key="4">
    <source>
        <dbReference type="ARBA" id="ARBA00022801"/>
    </source>
</evidence>